<comment type="subcellular location">
    <subcellularLocation>
        <location evidence="6">Cytoplasm</location>
    </subcellularLocation>
</comment>
<comment type="similarity">
    <text evidence="1 6">Belongs to the methyltransferase superfamily. RsmH family.</text>
</comment>
<sequence>MSDTHHITVLLHEAVDALDIQPSDIIVDATLGAAGHSLLIAEHLGKGGTLVALDADEKAVAQAREKFMKVAPNVRLWNANFREIGPLLEQIGYDKVDGILADLGWRQEQFGGDDSKGGGKGFSFRVDEPLRMTYGDPESYAFTAHDIANAWEADSIATILRGYSEEKYAWKIAQAIVAARAEGVIETSGQLARIIEAAVPASYRHGGIHPATRTFQAMRIAVNDELGALETFIAQALAHLAPKGRLAIITFHSLEDRMVKHAFRQAAADGKGDVVTKKPIIPSDDEVAQNPRARSAKLRVFSRNDS</sequence>
<organism evidence="8 9">
    <name type="scientific">Candidatus Kaiserbacteria bacterium RIFCSPHIGHO2_02_FULL_50_50</name>
    <dbReference type="NCBI Taxonomy" id="1798492"/>
    <lineage>
        <taxon>Bacteria</taxon>
        <taxon>Candidatus Kaiseribacteriota</taxon>
    </lineage>
</organism>
<keyword evidence="5 6" id="KW-0949">S-adenosyl-L-methionine</keyword>
<dbReference type="EMBL" id="MFLF01000020">
    <property type="protein sequence ID" value="OGG59124.1"/>
    <property type="molecule type" value="Genomic_DNA"/>
</dbReference>
<keyword evidence="2 6" id="KW-0698">rRNA processing</keyword>
<dbReference type="InterPro" id="IPR023397">
    <property type="entry name" value="SAM-dep_MeTrfase_MraW_recog"/>
</dbReference>
<dbReference type="STRING" id="1798492.A3C89_01820"/>
<reference evidence="8 9" key="1">
    <citation type="journal article" date="2016" name="Nat. Commun.">
        <title>Thousands of microbial genomes shed light on interconnected biogeochemical processes in an aquifer system.</title>
        <authorList>
            <person name="Anantharaman K."/>
            <person name="Brown C.T."/>
            <person name="Hug L.A."/>
            <person name="Sharon I."/>
            <person name="Castelle C.J."/>
            <person name="Probst A.J."/>
            <person name="Thomas B.C."/>
            <person name="Singh A."/>
            <person name="Wilkins M.J."/>
            <person name="Karaoz U."/>
            <person name="Brodie E.L."/>
            <person name="Williams K.H."/>
            <person name="Hubbard S.S."/>
            <person name="Banfield J.F."/>
        </authorList>
    </citation>
    <scope>NUCLEOTIDE SEQUENCE [LARGE SCALE GENOMIC DNA]</scope>
</reference>
<comment type="catalytic activity">
    <reaction evidence="6">
        <text>cytidine(1402) in 16S rRNA + S-adenosyl-L-methionine = N(4)-methylcytidine(1402) in 16S rRNA + S-adenosyl-L-homocysteine + H(+)</text>
        <dbReference type="Rhea" id="RHEA:42928"/>
        <dbReference type="Rhea" id="RHEA-COMP:10286"/>
        <dbReference type="Rhea" id="RHEA-COMP:10287"/>
        <dbReference type="ChEBI" id="CHEBI:15378"/>
        <dbReference type="ChEBI" id="CHEBI:57856"/>
        <dbReference type="ChEBI" id="CHEBI:59789"/>
        <dbReference type="ChEBI" id="CHEBI:74506"/>
        <dbReference type="ChEBI" id="CHEBI:82748"/>
        <dbReference type="EC" id="2.1.1.199"/>
    </reaction>
</comment>
<feature type="region of interest" description="Disordered" evidence="7">
    <location>
        <begin position="275"/>
        <end position="306"/>
    </location>
</feature>
<evidence type="ECO:0000256" key="1">
    <source>
        <dbReference type="ARBA" id="ARBA00010396"/>
    </source>
</evidence>
<dbReference type="GO" id="GO:0071424">
    <property type="term" value="F:rRNA (cytosine-N4-)-methyltransferase activity"/>
    <property type="evidence" value="ECO:0007669"/>
    <property type="project" value="UniProtKB-UniRule"/>
</dbReference>
<feature type="binding site" evidence="6">
    <location>
        <position position="81"/>
    </location>
    <ligand>
        <name>S-adenosyl-L-methionine</name>
        <dbReference type="ChEBI" id="CHEBI:59789"/>
    </ligand>
</feature>
<dbReference type="GO" id="GO:0005737">
    <property type="term" value="C:cytoplasm"/>
    <property type="evidence" value="ECO:0007669"/>
    <property type="project" value="UniProtKB-SubCell"/>
</dbReference>
<dbReference type="Pfam" id="PF01795">
    <property type="entry name" value="Methyltransf_5"/>
    <property type="match status" value="1"/>
</dbReference>
<dbReference type="Proteomes" id="UP000178794">
    <property type="component" value="Unassembled WGS sequence"/>
</dbReference>
<dbReference type="Gene3D" id="1.10.150.170">
    <property type="entry name" value="Putative methyltransferase TM0872, insert domain"/>
    <property type="match status" value="1"/>
</dbReference>
<dbReference type="SUPFAM" id="SSF53335">
    <property type="entry name" value="S-adenosyl-L-methionine-dependent methyltransferases"/>
    <property type="match status" value="1"/>
</dbReference>
<dbReference type="PIRSF" id="PIRSF004486">
    <property type="entry name" value="MraW"/>
    <property type="match status" value="1"/>
</dbReference>
<comment type="function">
    <text evidence="6">Specifically methylates the N4 position of cytidine in position 1402 (C1402) of 16S rRNA.</text>
</comment>
<comment type="caution">
    <text evidence="8">The sequence shown here is derived from an EMBL/GenBank/DDBJ whole genome shotgun (WGS) entry which is preliminary data.</text>
</comment>
<accession>A0A1F6DCH5</accession>
<dbReference type="PANTHER" id="PTHR11265">
    <property type="entry name" value="S-ADENOSYL-METHYLTRANSFERASE MRAW"/>
    <property type="match status" value="1"/>
</dbReference>
<name>A0A1F6DCH5_9BACT</name>
<dbReference type="InterPro" id="IPR002903">
    <property type="entry name" value="RsmH"/>
</dbReference>
<evidence type="ECO:0000256" key="3">
    <source>
        <dbReference type="ARBA" id="ARBA00022603"/>
    </source>
</evidence>
<gene>
    <name evidence="6" type="primary">rsmH</name>
    <name evidence="8" type="ORF">A3C89_01820</name>
</gene>
<dbReference type="PANTHER" id="PTHR11265:SF0">
    <property type="entry name" value="12S RRNA N4-METHYLCYTIDINE METHYLTRANSFERASE"/>
    <property type="match status" value="1"/>
</dbReference>
<keyword evidence="4 6" id="KW-0808">Transferase</keyword>
<keyword evidence="6" id="KW-0963">Cytoplasm</keyword>
<feature type="binding site" evidence="6">
    <location>
        <position position="54"/>
    </location>
    <ligand>
        <name>S-adenosyl-L-methionine</name>
        <dbReference type="ChEBI" id="CHEBI:59789"/>
    </ligand>
</feature>
<evidence type="ECO:0000256" key="7">
    <source>
        <dbReference type="SAM" id="MobiDB-lite"/>
    </source>
</evidence>
<evidence type="ECO:0000313" key="9">
    <source>
        <dbReference type="Proteomes" id="UP000178794"/>
    </source>
</evidence>
<feature type="binding site" evidence="6">
    <location>
        <begin position="34"/>
        <end position="36"/>
    </location>
    <ligand>
        <name>S-adenosyl-L-methionine</name>
        <dbReference type="ChEBI" id="CHEBI:59789"/>
    </ligand>
</feature>
<protein>
    <recommendedName>
        <fullName evidence="6">Ribosomal RNA small subunit methyltransferase H</fullName>
        <ecNumber evidence="6">2.1.1.199</ecNumber>
    </recommendedName>
    <alternativeName>
        <fullName evidence="6">16S rRNA m(4)C1402 methyltransferase</fullName>
    </alternativeName>
    <alternativeName>
        <fullName evidence="6">rRNA (cytosine-N(4)-)-methyltransferase RsmH</fullName>
    </alternativeName>
</protein>
<evidence type="ECO:0000256" key="4">
    <source>
        <dbReference type="ARBA" id="ARBA00022679"/>
    </source>
</evidence>
<dbReference type="NCBIfam" id="TIGR00006">
    <property type="entry name" value="16S rRNA (cytosine(1402)-N(4))-methyltransferase RsmH"/>
    <property type="match status" value="1"/>
</dbReference>
<dbReference type="Gene3D" id="3.40.50.150">
    <property type="entry name" value="Vaccinia Virus protein VP39"/>
    <property type="match status" value="1"/>
</dbReference>
<dbReference type="InterPro" id="IPR029063">
    <property type="entry name" value="SAM-dependent_MTases_sf"/>
</dbReference>
<feature type="binding site" evidence="6">
    <location>
        <position position="109"/>
    </location>
    <ligand>
        <name>S-adenosyl-L-methionine</name>
        <dbReference type="ChEBI" id="CHEBI:59789"/>
    </ligand>
</feature>
<evidence type="ECO:0000256" key="6">
    <source>
        <dbReference type="HAMAP-Rule" id="MF_01007"/>
    </source>
</evidence>
<evidence type="ECO:0000256" key="2">
    <source>
        <dbReference type="ARBA" id="ARBA00022552"/>
    </source>
</evidence>
<evidence type="ECO:0000256" key="5">
    <source>
        <dbReference type="ARBA" id="ARBA00022691"/>
    </source>
</evidence>
<dbReference type="EC" id="2.1.1.199" evidence="6"/>
<dbReference type="HAMAP" id="MF_01007">
    <property type="entry name" value="16SrRNA_methyltr_H"/>
    <property type="match status" value="1"/>
</dbReference>
<proteinExistence type="inferred from homology"/>
<keyword evidence="3 6" id="KW-0489">Methyltransferase</keyword>
<evidence type="ECO:0000313" key="8">
    <source>
        <dbReference type="EMBL" id="OGG59124.1"/>
    </source>
</evidence>
<dbReference type="AlphaFoldDB" id="A0A1F6DCH5"/>
<dbReference type="GO" id="GO:0070475">
    <property type="term" value="P:rRNA base methylation"/>
    <property type="evidence" value="ECO:0007669"/>
    <property type="project" value="UniProtKB-UniRule"/>
</dbReference>
<dbReference type="SUPFAM" id="SSF81799">
    <property type="entry name" value="Putative methyltransferase TM0872, insert domain"/>
    <property type="match status" value="1"/>
</dbReference>
<feature type="binding site" evidence="6">
    <location>
        <position position="102"/>
    </location>
    <ligand>
        <name>S-adenosyl-L-methionine</name>
        <dbReference type="ChEBI" id="CHEBI:59789"/>
    </ligand>
</feature>